<evidence type="ECO:0000256" key="6">
    <source>
        <dbReference type="ARBA" id="ARBA00022833"/>
    </source>
</evidence>
<organism evidence="14 15">
    <name type="scientific">Sander lucioperca</name>
    <name type="common">Pike-perch</name>
    <name type="synonym">Perca lucioperca</name>
    <dbReference type="NCBI Taxonomy" id="283035"/>
    <lineage>
        <taxon>Eukaryota</taxon>
        <taxon>Metazoa</taxon>
        <taxon>Chordata</taxon>
        <taxon>Craniata</taxon>
        <taxon>Vertebrata</taxon>
        <taxon>Euteleostomi</taxon>
        <taxon>Actinopterygii</taxon>
        <taxon>Neopterygii</taxon>
        <taxon>Teleostei</taxon>
        <taxon>Neoteleostei</taxon>
        <taxon>Acanthomorphata</taxon>
        <taxon>Eupercaria</taxon>
        <taxon>Perciformes</taxon>
        <taxon>Percoidei</taxon>
        <taxon>Percidae</taxon>
        <taxon>Luciopercinae</taxon>
        <taxon>Sander</taxon>
    </lineage>
</organism>
<evidence type="ECO:0000256" key="12">
    <source>
        <dbReference type="SAM" id="MobiDB-lite"/>
    </source>
</evidence>
<dbReference type="FunFam" id="3.30.160.60:FF:001370">
    <property type="entry name" value="Zinc finger protein"/>
    <property type="match status" value="1"/>
</dbReference>
<dbReference type="SMART" id="SM00355">
    <property type="entry name" value="ZnF_C2H2"/>
    <property type="match status" value="4"/>
</dbReference>
<feature type="domain" description="C2H2-type" evidence="13">
    <location>
        <begin position="522"/>
        <end position="549"/>
    </location>
</feature>
<reference evidence="14" key="2">
    <citation type="submission" date="2025-09" db="UniProtKB">
        <authorList>
            <consortium name="Ensembl"/>
        </authorList>
    </citation>
    <scope>IDENTIFICATION</scope>
</reference>
<dbReference type="FunFam" id="3.30.160.60:FF:001480">
    <property type="entry name" value="Si:cabz01071911.3"/>
    <property type="match status" value="2"/>
</dbReference>
<reference evidence="14" key="1">
    <citation type="submission" date="2025-08" db="UniProtKB">
        <authorList>
            <consortium name="Ensembl"/>
        </authorList>
    </citation>
    <scope>IDENTIFICATION</scope>
</reference>
<evidence type="ECO:0000256" key="3">
    <source>
        <dbReference type="ARBA" id="ARBA00022723"/>
    </source>
</evidence>
<evidence type="ECO:0000256" key="5">
    <source>
        <dbReference type="ARBA" id="ARBA00022771"/>
    </source>
</evidence>
<dbReference type="SUPFAM" id="SSF57667">
    <property type="entry name" value="beta-beta-alpha zinc fingers"/>
    <property type="match status" value="3"/>
</dbReference>
<name>A0A8C9XYY5_SANLU</name>
<feature type="domain" description="C2H2-type" evidence="13">
    <location>
        <begin position="438"/>
        <end position="465"/>
    </location>
</feature>
<protein>
    <submittedName>
        <fullName evidence="14">Zinc finger protein 449-like</fullName>
    </submittedName>
</protein>
<feature type="domain" description="C2H2-type" evidence="13">
    <location>
        <begin position="494"/>
        <end position="521"/>
    </location>
</feature>
<evidence type="ECO:0000313" key="14">
    <source>
        <dbReference type="Ensembl" id="ENSSLUP00000018066.1"/>
    </source>
</evidence>
<evidence type="ECO:0000256" key="4">
    <source>
        <dbReference type="ARBA" id="ARBA00022737"/>
    </source>
</evidence>
<keyword evidence="15" id="KW-1185">Reference proteome</keyword>
<evidence type="ECO:0000256" key="9">
    <source>
        <dbReference type="ARBA" id="ARBA00023163"/>
    </source>
</evidence>
<dbReference type="PANTHER" id="PTHR24384:SF218">
    <property type="entry name" value="ZINC FINGER PROTEIN 502"/>
    <property type="match status" value="1"/>
</dbReference>
<dbReference type="PANTHER" id="PTHR24384">
    <property type="entry name" value="FINGER PUTATIVE TRANSCRIPTION FACTOR FAMILY-RELATED"/>
    <property type="match status" value="1"/>
</dbReference>
<dbReference type="Pfam" id="PF00096">
    <property type="entry name" value="zf-C2H2"/>
    <property type="match status" value="3"/>
</dbReference>
<keyword evidence="5 11" id="KW-0863">Zinc-finger</keyword>
<feature type="region of interest" description="Disordered" evidence="12">
    <location>
        <begin position="247"/>
        <end position="394"/>
    </location>
</feature>
<feature type="domain" description="C2H2-type" evidence="13">
    <location>
        <begin position="466"/>
        <end position="493"/>
    </location>
</feature>
<comment type="subcellular location">
    <subcellularLocation>
        <location evidence="1">Nucleus</location>
    </subcellularLocation>
</comment>
<dbReference type="AlphaFoldDB" id="A0A8C9XYY5"/>
<evidence type="ECO:0000256" key="7">
    <source>
        <dbReference type="ARBA" id="ARBA00023015"/>
    </source>
</evidence>
<dbReference type="Ensembl" id="ENSSLUT00000018635.1">
    <property type="protein sequence ID" value="ENSSLUP00000018066.1"/>
    <property type="gene ID" value="ENSSLUG00000008422.1"/>
</dbReference>
<keyword evidence="10" id="KW-0539">Nucleus</keyword>
<dbReference type="PROSITE" id="PS00028">
    <property type="entry name" value="ZINC_FINGER_C2H2_1"/>
    <property type="match status" value="4"/>
</dbReference>
<keyword evidence="8" id="KW-0238">DNA-binding</keyword>
<evidence type="ECO:0000256" key="8">
    <source>
        <dbReference type="ARBA" id="ARBA00023125"/>
    </source>
</evidence>
<dbReference type="GO" id="GO:0000981">
    <property type="term" value="F:DNA-binding transcription factor activity, RNA polymerase II-specific"/>
    <property type="evidence" value="ECO:0007669"/>
    <property type="project" value="TreeGrafter"/>
</dbReference>
<feature type="compositionally biased region" description="Polar residues" evidence="12">
    <location>
        <begin position="375"/>
        <end position="392"/>
    </location>
</feature>
<gene>
    <name evidence="14" type="primary">LOC116036341</name>
</gene>
<dbReference type="InterPro" id="IPR036236">
    <property type="entry name" value="Znf_C2H2_sf"/>
</dbReference>
<dbReference type="PROSITE" id="PS50157">
    <property type="entry name" value="ZINC_FINGER_C2H2_2"/>
    <property type="match status" value="5"/>
</dbReference>
<dbReference type="GO" id="GO:0000978">
    <property type="term" value="F:RNA polymerase II cis-regulatory region sequence-specific DNA binding"/>
    <property type="evidence" value="ECO:0007669"/>
    <property type="project" value="TreeGrafter"/>
</dbReference>
<evidence type="ECO:0000256" key="10">
    <source>
        <dbReference type="ARBA" id="ARBA00023242"/>
    </source>
</evidence>
<dbReference type="InterPro" id="IPR013087">
    <property type="entry name" value="Znf_C2H2_type"/>
</dbReference>
<proteinExistence type="inferred from homology"/>
<dbReference type="Gene3D" id="3.30.160.60">
    <property type="entry name" value="Classic Zinc Finger"/>
    <property type="match status" value="5"/>
</dbReference>
<dbReference type="InterPro" id="IPR050752">
    <property type="entry name" value="C2H2-ZF_domain"/>
</dbReference>
<evidence type="ECO:0000259" key="13">
    <source>
        <dbReference type="PROSITE" id="PS50157"/>
    </source>
</evidence>
<feature type="domain" description="C2H2-type" evidence="13">
    <location>
        <begin position="550"/>
        <end position="568"/>
    </location>
</feature>
<keyword evidence="9" id="KW-0804">Transcription</keyword>
<dbReference type="GO" id="GO:0008270">
    <property type="term" value="F:zinc ion binding"/>
    <property type="evidence" value="ECO:0007669"/>
    <property type="project" value="UniProtKB-KW"/>
</dbReference>
<feature type="compositionally biased region" description="Basic and acidic residues" evidence="12">
    <location>
        <begin position="321"/>
        <end position="334"/>
    </location>
</feature>
<sequence>MSSVECLREFVTERLTAAAEEIFRVVEKTIVEYEEEIARQRRLLDVVWKPEIKLHRIELPQQHVCKEEEDLSDQELNMPVITSVVSEANSDHQLLSHNSHEAESQDQKGGKHGDSGSTRNAEPEPKKRQRKRRSHRNNVDNTKLSEIHPNTPTELPQQHVCKEEEVLSDQQLCIQEKKSSLDQEDPEIPQIKEEQEKLCTSQEGKQLVLKQETDTFRHSNNVNNTYMSEIHRNTQTDVQQLSVVKAEVPPEQQEWSSSLDQEDPEPPPHIKEEQEELWTSQEGEQLQGLEEADIKFPFTSVPVKSEEDDEEKAQSSQLHESQTEENREAERTEADGEDCGGPEPARNSDPDSPLQPATHDKTADYSESESETNDSTDWGETREPQSGLNPLKNNEVAVSDVECNTGNTSVSSSECAGSVGHKKPLQKHSGVQTGGKPFCCSVCGKRYLLKNSLTTHMRLHSEEKRLTCSVCELVFSSKGNLVIHMRIHTGEKPFSCPFCSKTFAQKGNLRKHLTVHTGDKPFSCSICSKSFAQKETLKQHLIVHTGEKSFSCSVCSQRFALKGYLKQH</sequence>
<dbReference type="GO" id="GO:0005634">
    <property type="term" value="C:nucleus"/>
    <property type="evidence" value="ECO:0007669"/>
    <property type="project" value="UniProtKB-SubCell"/>
</dbReference>
<feature type="compositionally biased region" description="Basic and acidic residues" evidence="12">
    <location>
        <begin position="98"/>
        <end position="114"/>
    </location>
</feature>
<keyword evidence="6" id="KW-0862">Zinc</keyword>
<evidence type="ECO:0000256" key="1">
    <source>
        <dbReference type="ARBA" id="ARBA00004123"/>
    </source>
</evidence>
<keyword evidence="7" id="KW-0805">Transcription regulation</keyword>
<evidence type="ECO:0000256" key="2">
    <source>
        <dbReference type="ARBA" id="ARBA00006991"/>
    </source>
</evidence>
<dbReference type="Proteomes" id="UP000694568">
    <property type="component" value="Unplaced"/>
</dbReference>
<feature type="compositionally biased region" description="Polar residues" evidence="12">
    <location>
        <begin position="139"/>
        <end position="156"/>
    </location>
</feature>
<comment type="similarity">
    <text evidence="2">Belongs to the krueppel C2H2-type zinc-finger protein family.</text>
</comment>
<evidence type="ECO:0000256" key="11">
    <source>
        <dbReference type="PROSITE-ProRule" id="PRU00042"/>
    </source>
</evidence>
<accession>A0A8C9XYY5</accession>
<evidence type="ECO:0000313" key="15">
    <source>
        <dbReference type="Proteomes" id="UP000694568"/>
    </source>
</evidence>
<keyword evidence="3" id="KW-0479">Metal-binding</keyword>
<feature type="compositionally biased region" description="Basic residues" evidence="12">
    <location>
        <begin position="127"/>
        <end position="136"/>
    </location>
</feature>
<keyword evidence="4" id="KW-0677">Repeat</keyword>
<dbReference type="GeneTree" id="ENSGT00940000168692"/>
<dbReference type="FunFam" id="3.30.160.60:FF:000446">
    <property type="entry name" value="Zinc finger protein"/>
    <property type="match status" value="2"/>
</dbReference>
<feature type="region of interest" description="Disordered" evidence="12">
    <location>
        <begin position="90"/>
        <end position="157"/>
    </location>
</feature>